<feature type="chain" id="PRO_5030635529" evidence="5">
    <location>
        <begin position="25"/>
        <end position="298"/>
    </location>
</feature>
<dbReference type="SUPFAM" id="SSF53807">
    <property type="entry name" value="Helical backbone' metal receptor"/>
    <property type="match status" value="1"/>
</dbReference>
<keyword evidence="4 5" id="KW-0732">Signal</keyword>
<sequence length="298" mass="31944">MVRLVCAWLMAVMLAASVGRPARADSPIAVVAAEAVWGDIARQVGGADVAVSSILTNPATDPHAFEASPMDGRRLGMARIVIANGGGYDGWIDRLMEGGGSADRPVVLTVAALVGWRDGDNAHFWYDLSMVRVVATAFAADCGAIRPDRRAALQARLQRFLDTLVPLQQRIAQLRERYHGVPVAASEPIFGLMTRQIGLTMHDTDFQRAVMNGTDPGPAEVAGFEQDLAARRVRVLILNEQTTGPATERLDRLARGTGIAVLRVGESLPPGTRYQDWIGGVLDRLEQAFAQGSARGPA</sequence>
<evidence type="ECO:0000256" key="5">
    <source>
        <dbReference type="SAM" id="SignalP"/>
    </source>
</evidence>
<dbReference type="EMBL" id="JABEQD010000001">
    <property type="protein sequence ID" value="MBB2167226.1"/>
    <property type="molecule type" value="Genomic_DNA"/>
</dbReference>
<keyword evidence="2" id="KW-0813">Transport</keyword>
<evidence type="ECO:0000256" key="4">
    <source>
        <dbReference type="ARBA" id="ARBA00022729"/>
    </source>
</evidence>
<dbReference type="GO" id="GO:0030001">
    <property type="term" value="P:metal ion transport"/>
    <property type="evidence" value="ECO:0007669"/>
    <property type="project" value="InterPro"/>
</dbReference>
<evidence type="ECO:0000313" key="7">
    <source>
        <dbReference type="Proteomes" id="UP000559860"/>
    </source>
</evidence>
<proteinExistence type="predicted"/>
<dbReference type="Proteomes" id="UP000559860">
    <property type="component" value="Unassembled WGS sequence"/>
</dbReference>
<comment type="caution">
    <text evidence="6">The sequence shown here is derived from an EMBL/GenBank/DDBJ whole genome shotgun (WGS) entry which is preliminary data.</text>
</comment>
<evidence type="ECO:0000256" key="1">
    <source>
        <dbReference type="ARBA" id="ARBA00004196"/>
    </source>
</evidence>
<dbReference type="PANTHER" id="PTHR42953">
    <property type="entry name" value="HIGH-AFFINITY ZINC UPTAKE SYSTEM PROTEIN ZNUA-RELATED"/>
    <property type="match status" value="1"/>
</dbReference>
<protein>
    <submittedName>
        <fullName evidence="6">Zinc ABC transporter solute-binding protein</fullName>
    </submittedName>
</protein>
<keyword evidence="3" id="KW-0479">Metal-binding</keyword>
<dbReference type="GO" id="GO:0030313">
    <property type="term" value="C:cell envelope"/>
    <property type="evidence" value="ECO:0007669"/>
    <property type="project" value="UniProtKB-SubCell"/>
</dbReference>
<evidence type="ECO:0000313" key="6">
    <source>
        <dbReference type="EMBL" id="MBB2167226.1"/>
    </source>
</evidence>
<gene>
    <name evidence="6" type="ORF">HLH36_02440</name>
</gene>
<dbReference type="Pfam" id="PF01297">
    <property type="entry name" value="ZnuA"/>
    <property type="match status" value="1"/>
</dbReference>
<dbReference type="AlphaFoldDB" id="A0A7W4IQK0"/>
<dbReference type="GO" id="GO:0046872">
    <property type="term" value="F:metal ion binding"/>
    <property type="evidence" value="ECO:0007669"/>
    <property type="project" value="UniProtKB-KW"/>
</dbReference>
<evidence type="ECO:0000256" key="2">
    <source>
        <dbReference type="ARBA" id="ARBA00022448"/>
    </source>
</evidence>
<dbReference type="InterPro" id="IPR006127">
    <property type="entry name" value="ZnuA-like"/>
</dbReference>
<keyword evidence="7" id="KW-1185">Reference proteome</keyword>
<feature type="signal peptide" evidence="5">
    <location>
        <begin position="1"/>
        <end position="24"/>
    </location>
</feature>
<evidence type="ECO:0000256" key="3">
    <source>
        <dbReference type="ARBA" id="ARBA00022723"/>
    </source>
</evidence>
<dbReference type="PANTHER" id="PTHR42953:SF1">
    <property type="entry name" value="METAL-BINDING PROTEIN HI_0362-RELATED"/>
    <property type="match status" value="1"/>
</dbReference>
<name>A0A7W4IQK0_9PROT</name>
<comment type="subcellular location">
    <subcellularLocation>
        <location evidence="1">Cell envelope</location>
    </subcellularLocation>
</comment>
<dbReference type="InterPro" id="IPR050492">
    <property type="entry name" value="Bact_metal-bind_prot9"/>
</dbReference>
<dbReference type="Gene3D" id="3.40.50.1980">
    <property type="entry name" value="Nitrogenase molybdenum iron protein domain"/>
    <property type="match status" value="2"/>
</dbReference>
<organism evidence="6 7">
    <name type="scientific">Gluconacetobacter aggeris</name>
    <dbReference type="NCBI Taxonomy" id="1286186"/>
    <lineage>
        <taxon>Bacteria</taxon>
        <taxon>Pseudomonadati</taxon>
        <taxon>Pseudomonadota</taxon>
        <taxon>Alphaproteobacteria</taxon>
        <taxon>Acetobacterales</taxon>
        <taxon>Acetobacteraceae</taxon>
        <taxon>Gluconacetobacter</taxon>
    </lineage>
</organism>
<accession>A0A7W4IQK0</accession>
<reference evidence="6 7" key="1">
    <citation type="submission" date="2020-04" db="EMBL/GenBank/DDBJ databases">
        <title>Description of novel Gluconacetobacter.</title>
        <authorList>
            <person name="Sombolestani A."/>
        </authorList>
    </citation>
    <scope>NUCLEOTIDE SEQUENCE [LARGE SCALE GENOMIC DNA]</scope>
    <source>
        <strain evidence="6 7">LMG 27801</strain>
    </source>
</reference>